<dbReference type="KEGG" id="bpg:Bathy03g04220"/>
<dbReference type="InterPro" id="IPR058054">
    <property type="entry name" value="Znf_MS1-like"/>
</dbReference>
<feature type="region of interest" description="Disordered" evidence="8">
    <location>
        <begin position="1"/>
        <end position="35"/>
    </location>
</feature>
<feature type="domain" description="PHD-type" evidence="9">
    <location>
        <begin position="946"/>
        <end position="996"/>
    </location>
</feature>
<dbReference type="OrthoDB" id="436852at2759"/>
<keyword evidence="5" id="KW-0804">Transcription</keyword>
<proteinExistence type="predicted"/>
<feature type="region of interest" description="Disordered" evidence="8">
    <location>
        <begin position="391"/>
        <end position="439"/>
    </location>
</feature>
<evidence type="ECO:0000256" key="2">
    <source>
        <dbReference type="ARBA" id="ARBA00022771"/>
    </source>
</evidence>
<keyword evidence="7" id="KW-0175">Coiled coil</keyword>
<keyword evidence="4" id="KW-0805">Transcription regulation</keyword>
<dbReference type="Pfam" id="PF25565">
    <property type="entry name" value="Ubiquitin_At1g33420"/>
    <property type="match status" value="1"/>
</dbReference>
<evidence type="ECO:0000256" key="3">
    <source>
        <dbReference type="ARBA" id="ARBA00022833"/>
    </source>
</evidence>
<keyword evidence="11" id="KW-1185">Reference proteome</keyword>
<gene>
    <name evidence="10" type="ORF">Bathy03g04220</name>
</gene>
<feature type="compositionally biased region" description="Basic residues" evidence="8">
    <location>
        <begin position="404"/>
        <end position="417"/>
    </location>
</feature>
<sequence>MAASMRSGRSTTQSSAGGGGPRNTTTEDEEERKKKVNIAEPTPWIKRKVEYFGPFRLNIKQFLKLATPDARATEDGIWGYTLVLRTPSTSKDQPAHETVLRIYEESTEVEEDEECIHCDCCKCIGWHHHPVNKKQWHFIVHTDFKTRGKPELAGKRVCQLCCCAVPKGERVCTVCGEIDKECSIVDHQTHLLHGLLHGNGCGHLKRINGREAGSMVLSGSQLMGLWENICYTLRAREVSVEDVSQKYGVEYRLLNPASSGNTWYGTYGYVFGKGSFGNTVTSHKRAGADFRTFPLKNLRSDFVMTGGEDDPMVHLIDKYVNILTLEAEKKTGDEDEEQEDDELEIPKTLGDLVKALLRLQRNIRREVKEGIRPFETLATHGVGAVLAGISDVAENRPQTNQTTPRRHSSHHHHHHHHQQETKNGAGGGARSNKKRAYPEIKNEEEFIEVAVKEEEEEAEEEEIKREETVHHDSVFASAAKKLKMAGTGLASAFARTLRSPTSIVQHNGHQEQQKQQMPMVKQAPLPTEPMVEWKRGRSSNPNPAAQTRWTLARVNVAANACVMVLADNKGFWLGRQDVRNLARLKGVGDTGLLDHVLKTIADHPVIMDGKNGAKDARAKVRRRNNPINSQLEYQLEMPNSTISPNSPTYTAPLDFMNPYANAPVEPVMVGKSPLNNIRVLRNGTTSRGATRQQPVRNQRETRSATAVLAPPSSMKVERKSQQKLPTIAPVTPQIRSNPNAKAISELTAYDVDKDLRAVYRDCLESYKPARVQIGNKIRVTCKGAHLTNAARVLLDTKQFVKTYIDIDDLLHLSVPANVKNLKPTRVLVTAIIDRSNSGPKVSGLGGAIMGKNRRKLGVESKPPPEIVLLPVPCTLGELKKEATKAFADLYVILSKFKVTAIKGYENLPDSTRLNKNSLQYAHAEVMGEGADLESEYRYQGGLDQWVVNCHCGTNDDDGERMIACDRCEIWMHTRCVGIEDEAKTPKRFTCHECEGISIEDFLEARKPKVKAGRPAPKARG</sequence>
<evidence type="ECO:0000256" key="4">
    <source>
        <dbReference type="ARBA" id="ARBA00023015"/>
    </source>
</evidence>
<keyword evidence="2 6" id="KW-0863">Zinc-finger</keyword>
<name>K8EC99_9CHLO</name>
<dbReference type="SMART" id="SM00249">
    <property type="entry name" value="PHD"/>
    <property type="match status" value="1"/>
</dbReference>
<dbReference type="STRING" id="41875.K8EC99"/>
<reference evidence="10 11" key="1">
    <citation type="submission" date="2011-10" db="EMBL/GenBank/DDBJ databases">
        <authorList>
            <person name="Genoscope - CEA"/>
        </authorList>
    </citation>
    <scope>NUCLEOTIDE SEQUENCE [LARGE SCALE GENOMIC DNA]</scope>
    <source>
        <strain evidence="10 11">RCC 1105</strain>
    </source>
</reference>
<evidence type="ECO:0000256" key="1">
    <source>
        <dbReference type="ARBA" id="ARBA00022723"/>
    </source>
</evidence>
<accession>K8EC99</accession>
<dbReference type="InterPro" id="IPR059080">
    <property type="entry name" value="WHD_PTC1"/>
</dbReference>
<organism evidence="10 11">
    <name type="scientific">Bathycoccus prasinos</name>
    <dbReference type="NCBI Taxonomy" id="41875"/>
    <lineage>
        <taxon>Eukaryota</taxon>
        <taxon>Viridiplantae</taxon>
        <taxon>Chlorophyta</taxon>
        <taxon>Mamiellophyceae</taxon>
        <taxon>Mamiellales</taxon>
        <taxon>Bathycoccaceae</taxon>
        <taxon>Bathycoccus</taxon>
    </lineage>
</organism>
<dbReference type="AlphaFoldDB" id="K8EC99"/>
<dbReference type="GeneID" id="19016959"/>
<keyword evidence="3" id="KW-0862">Zinc</keyword>
<dbReference type="InterPro" id="IPR013083">
    <property type="entry name" value="Znf_RING/FYVE/PHD"/>
</dbReference>
<evidence type="ECO:0000256" key="6">
    <source>
        <dbReference type="PROSITE-ProRule" id="PRU00146"/>
    </source>
</evidence>
<protein>
    <recommendedName>
        <fullName evidence="9">PHD-type domain-containing protein</fullName>
    </recommendedName>
</protein>
<dbReference type="Proteomes" id="UP000198341">
    <property type="component" value="Chromosome 3"/>
</dbReference>
<evidence type="ECO:0000313" key="10">
    <source>
        <dbReference type="EMBL" id="CCO15571.1"/>
    </source>
</evidence>
<dbReference type="InterPro" id="IPR011011">
    <property type="entry name" value="Znf_FYVE_PHD"/>
</dbReference>
<dbReference type="Pfam" id="PF00628">
    <property type="entry name" value="PHD"/>
    <property type="match status" value="1"/>
</dbReference>
<dbReference type="EMBL" id="FO082276">
    <property type="protein sequence ID" value="CCO15571.1"/>
    <property type="molecule type" value="Genomic_DNA"/>
</dbReference>
<dbReference type="PROSITE" id="PS50016">
    <property type="entry name" value="ZF_PHD_2"/>
    <property type="match status" value="1"/>
</dbReference>
<dbReference type="PANTHER" id="PTHR46201:SF9">
    <property type="entry name" value="PHD FINGER PROTEIN MALE MEIOCYTE DEATH 1"/>
    <property type="match status" value="1"/>
</dbReference>
<dbReference type="eggNOG" id="KOG1844">
    <property type="taxonomic scope" value="Eukaryota"/>
</dbReference>
<dbReference type="PANTHER" id="PTHR46201">
    <property type="entry name" value="PHD FINGER PROTEIN MALE MEIOCYTE DEATH 1-RELATED"/>
    <property type="match status" value="1"/>
</dbReference>
<dbReference type="Gene3D" id="3.30.40.10">
    <property type="entry name" value="Zinc/RING finger domain, C3HC4 (zinc finger)"/>
    <property type="match status" value="1"/>
</dbReference>
<dbReference type="CDD" id="cd15556">
    <property type="entry name" value="PHD_MMD1_like"/>
    <property type="match status" value="1"/>
</dbReference>
<dbReference type="SUPFAM" id="SSF57903">
    <property type="entry name" value="FYVE/PHD zinc finger"/>
    <property type="match status" value="1"/>
</dbReference>
<keyword evidence="1" id="KW-0479">Metal-binding</keyword>
<dbReference type="InterPro" id="IPR001965">
    <property type="entry name" value="Znf_PHD"/>
</dbReference>
<evidence type="ECO:0000256" key="5">
    <source>
        <dbReference type="ARBA" id="ARBA00023163"/>
    </source>
</evidence>
<dbReference type="Pfam" id="PF25874">
    <property type="entry name" value="WHD_plant_repro"/>
    <property type="match status" value="1"/>
</dbReference>
<feature type="coiled-coil region" evidence="7">
    <location>
        <begin position="444"/>
        <end position="471"/>
    </location>
</feature>
<dbReference type="InterPro" id="IPR019787">
    <property type="entry name" value="Znf_PHD-finger"/>
</dbReference>
<evidence type="ECO:0000256" key="7">
    <source>
        <dbReference type="SAM" id="Coils"/>
    </source>
</evidence>
<dbReference type="RefSeq" id="XP_007514134.1">
    <property type="nucleotide sequence ID" value="XM_007514072.1"/>
</dbReference>
<dbReference type="GO" id="GO:0008270">
    <property type="term" value="F:zinc ion binding"/>
    <property type="evidence" value="ECO:0007669"/>
    <property type="project" value="UniProtKB-KW"/>
</dbReference>
<dbReference type="InterPro" id="IPR057765">
    <property type="entry name" value="MS1-like_ubiquitin"/>
</dbReference>
<evidence type="ECO:0000313" key="11">
    <source>
        <dbReference type="Proteomes" id="UP000198341"/>
    </source>
</evidence>
<evidence type="ECO:0000256" key="8">
    <source>
        <dbReference type="SAM" id="MobiDB-lite"/>
    </source>
</evidence>
<evidence type="ECO:0000259" key="9">
    <source>
        <dbReference type="PROSITE" id="PS50016"/>
    </source>
</evidence>